<keyword evidence="12" id="KW-1185">Reference proteome</keyword>
<keyword evidence="6 9" id="KW-1133">Transmembrane helix</keyword>
<dbReference type="OMA" id="QINVALP"/>
<gene>
    <name evidence="11" type="ORF">KP509_15G074800</name>
</gene>
<dbReference type="InterPro" id="IPR040359">
    <property type="entry name" value="GDU"/>
</dbReference>
<dbReference type="PANTHER" id="PTHR33228:SF77">
    <property type="entry name" value="PROTEIN GLUTAMINE DUMPER 2"/>
    <property type="match status" value="1"/>
</dbReference>
<reference evidence="11" key="1">
    <citation type="submission" date="2021-08" db="EMBL/GenBank/DDBJ databases">
        <title>WGS assembly of Ceratopteris richardii.</title>
        <authorList>
            <person name="Marchant D.B."/>
            <person name="Chen G."/>
            <person name="Jenkins J."/>
            <person name="Shu S."/>
            <person name="Leebens-Mack J."/>
            <person name="Grimwood J."/>
            <person name="Schmutz J."/>
            <person name="Soltis P."/>
            <person name="Soltis D."/>
            <person name="Chen Z.-H."/>
        </authorList>
    </citation>
    <scope>NUCLEOTIDE SEQUENCE</scope>
    <source>
        <strain evidence="11">Whitten #5841</strain>
        <tissue evidence="11">Leaf</tissue>
    </source>
</reference>
<feature type="region of interest" description="Disordered" evidence="8">
    <location>
        <begin position="46"/>
        <end position="82"/>
    </location>
</feature>
<feature type="chain" id="PRO_5035735148" evidence="10">
    <location>
        <begin position="26"/>
        <end position="194"/>
    </location>
</feature>
<evidence type="ECO:0000256" key="2">
    <source>
        <dbReference type="ARBA" id="ARBA00009977"/>
    </source>
</evidence>
<dbReference type="PANTHER" id="PTHR33228">
    <property type="entry name" value="PROTEIN GLUTAMINE DUMPER 4-RELATED"/>
    <property type="match status" value="1"/>
</dbReference>
<dbReference type="GO" id="GO:0016020">
    <property type="term" value="C:membrane"/>
    <property type="evidence" value="ECO:0007669"/>
    <property type="project" value="UniProtKB-SubCell"/>
</dbReference>
<evidence type="ECO:0000256" key="7">
    <source>
        <dbReference type="ARBA" id="ARBA00023136"/>
    </source>
</evidence>
<evidence type="ECO:0000256" key="4">
    <source>
        <dbReference type="ARBA" id="ARBA00022692"/>
    </source>
</evidence>
<keyword evidence="7 9" id="KW-0472">Membrane</keyword>
<accession>A0A8T2T9E7</accession>
<keyword evidence="3" id="KW-0813">Transport</keyword>
<feature type="transmembrane region" description="Helical" evidence="9">
    <location>
        <begin position="97"/>
        <end position="122"/>
    </location>
</feature>
<evidence type="ECO:0000313" key="12">
    <source>
        <dbReference type="Proteomes" id="UP000825935"/>
    </source>
</evidence>
<dbReference type="AlphaFoldDB" id="A0A8T2T9E7"/>
<feature type="signal peptide" evidence="10">
    <location>
        <begin position="1"/>
        <end position="25"/>
    </location>
</feature>
<evidence type="ECO:0000256" key="3">
    <source>
        <dbReference type="ARBA" id="ARBA00022448"/>
    </source>
</evidence>
<comment type="similarity">
    <text evidence="2">Belongs to the GLUTAMINE DUMPER 1 (TC 9.B.60) family.</text>
</comment>
<comment type="caution">
    <text evidence="11">The sequence shown here is derived from an EMBL/GenBank/DDBJ whole genome shotgun (WGS) entry which is preliminary data.</text>
</comment>
<keyword evidence="10" id="KW-0732">Signal</keyword>
<protein>
    <submittedName>
        <fullName evidence="11">Uncharacterized protein</fullName>
    </submittedName>
</protein>
<evidence type="ECO:0000256" key="9">
    <source>
        <dbReference type="SAM" id="Phobius"/>
    </source>
</evidence>
<evidence type="ECO:0000256" key="8">
    <source>
        <dbReference type="SAM" id="MobiDB-lite"/>
    </source>
</evidence>
<evidence type="ECO:0000256" key="6">
    <source>
        <dbReference type="ARBA" id="ARBA00022989"/>
    </source>
</evidence>
<sequence>MPHKFTRHSLCSGGVLQVLVRTGAAALLLAMESHRATLIYVEGGSTSREAPAGRDSSRARGSERHGSSTPCSSSSHHHVNGKESGCHNSMGATFPLMMVGLATVICLLFISFGVLLCCYYKLLTAPQAAPSRAAADRTLFDTFNDALKESSSSQDEAAASSKEVVVIMAGNNTPTFVAFPAFVQESTSKQVPLA</sequence>
<feature type="compositionally biased region" description="Basic and acidic residues" evidence="8">
    <location>
        <begin position="51"/>
        <end position="66"/>
    </location>
</feature>
<proteinExistence type="inferred from homology"/>
<evidence type="ECO:0000256" key="5">
    <source>
        <dbReference type="ARBA" id="ARBA00022970"/>
    </source>
</evidence>
<organism evidence="11 12">
    <name type="scientific">Ceratopteris richardii</name>
    <name type="common">Triangle waterfern</name>
    <dbReference type="NCBI Taxonomy" id="49495"/>
    <lineage>
        <taxon>Eukaryota</taxon>
        <taxon>Viridiplantae</taxon>
        <taxon>Streptophyta</taxon>
        <taxon>Embryophyta</taxon>
        <taxon>Tracheophyta</taxon>
        <taxon>Polypodiopsida</taxon>
        <taxon>Polypodiidae</taxon>
        <taxon>Polypodiales</taxon>
        <taxon>Pteridineae</taxon>
        <taxon>Pteridaceae</taxon>
        <taxon>Parkerioideae</taxon>
        <taxon>Ceratopteris</taxon>
    </lineage>
</organism>
<dbReference type="OrthoDB" id="1936235at2759"/>
<dbReference type="EMBL" id="CM035420">
    <property type="protein sequence ID" value="KAH7405539.1"/>
    <property type="molecule type" value="Genomic_DNA"/>
</dbReference>
<keyword evidence="4 9" id="KW-0812">Transmembrane</keyword>
<dbReference type="GO" id="GO:0006865">
    <property type="term" value="P:amino acid transport"/>
    <property type="evidence" value="ECO:0007669"/>
    <property type="project" value="UniProtKB-KW"/>
</dbReference>
<dbReference type="Proteomes" id="UP000825935">
    <property type="component" value="Chromosome 15"/>
</dbReference>
<keyword evidence="5" id="KW-0029">Amino-acid transport</keyword>
<evidence type="ECO:0000256" key="10">
    <source>
        <dbReference type="SAM" id="SignalP"/>
    </source>
</evidence>
<evidence type="ECO:0000256" key="1">
    <source>
        <dbReference type="ARBA" id="ARBA00004167"/>
    </source>
</evidence>
<comment type="subcellular location">
    <subcellularLocation>
        <location evidence="1">Membrane</location>
        <topology evidence="1">Single-pass membrane protein</topology>
    </subcellularLocation>
</comment>
<dbReference type="GO" id="GO:0080143">
    <property type="term" value="P:regulation of amino acid export"/>
    <property type="evidence" value="ECO:0007669"/>
    <property type="project" value="InterPro"/>
</dbReference>
<name>A0A8T2T9E7_CERRI</name>
<evidence type="ECO:0000313" key="11">
    <source>
        <dbReference type="EMBL" id="KAH7405539.1"/>
    </source>
</evidence>